<proteinExistence type="inferred from homology"/>
<dbReference type="PANTHER" id="PTHR43766:SF1">
    <property type="entry name" value="TRYPTOPHAN--TRNA LIGASE, MITOCHONDRIAL"/>
    <property type="match status" value="1"/>
</dbReference>
<dbReference type="GO" id="GO:0004830">
    <property type="term" value="F:tryptophan-tRNA ligase activity"/>
    <property type="evidence" value="ECO:0007669"/>
    <property type="project" value="UniProtKB-UniRule"/>
</dbReference>
<dbReference type="Proteomes" id="UP000257017">
    <property type="component" value="Chromosome"/>
</dbReference>
<gene>
    <name evidence="10" type="ORF">C9I73_058</name>
</gene>
<dbReference type="Pfam" id="PF00579">
    <property type="entry name" value="tRNA-synt_1b"/>
    <property type="match status" value="1"/>
</dbReference>
<dbReference type="GO" id="GO:0005524">
    <property type="term" value="F:ATP binding"/>
    <property type="evidence" value="ECO:0007669"/>
    <property type="project" value="UniProtKB-KW"/>
</dbReference>
<dbReference type="OrthoDB" id="9801042at2"/>
<dbReference type="InterPro" id="IPR050203">
    <property type="entry name" value="Trp-tRNA_synthetase"/>
</dbReference>
<dbReference type="Gene3D" id="3.40.50.620">
    <property type="entry name" value="HUPs"/>
    <property type="match status" value="1"/>
</dbReference>
<evidence type="ECO:0000313" key="11">
    <source>
        <dbReference type="Proteomes" id="UP000257017"/>
    </source>
</evidence>
<protein>
    <recommendedName>
        <fullName evidence="2 8">Tryptophan--tRNA ligase</fullName>
        <ecNumber evidence="2 8">6.1.1.2</ecNumber>
    </recommendedName>
</protein>
<dbReference type="Gene3D" id="1.10.240.10">
    <property type="entry name" value="Tyrosyl-Transfer RNA Synthetase"/>
    <property type="match status" value="1"/>
</dbReference>
<dbReference type="NCBIfam" id="TIGR00233">
    <property type="entry name" value="trpS"/>
    <property type="match status" value="1"/>
</dbReference>
<dbReference type="EMBL" id="CP028359">
    <property type="protein sequence ID" value="AXN02601.1"/>
    <property type="molecule type" value="Genomic_DNA"/>
</dbReference>
<dbReference type="PRINTS" id="PR01039">
    <property type="entry name" value="TRNASYNTHTRP"/>
</dbReference>
<evidence type="ECO:0000313" key="10">
    <source>
        <dbReference type="EMBL" id="AXN02601.1"/>
    </source>
</evidence>
<dbReference type="SUPFAM" id="SSF52374">
    <property type="entry name" value="Nucleotidylyl transferase"/>
    <property type="match status" value="1"/>
</dbReference>
<dbReference type="RefSeq" id="WP_158380317.1">
    <property type="nucleotide sequence ID" value="NZ_CP028359.1"/>
</dbReference>
<evidence type="ECO:0000256" key="6">
    <source>
        <dbReference type="ARBA" id="ARBA00022917"/>
    </source>
</evidence>
<evidence type="ECO:0000256" key="4">
    <source>
        <dbReference type="ARBA" id="ARBA00022741"/>
    </source>
</evidence>
<evidence type="ECO:0000256" key="2">
    <source>
        <dbReference type="ARBA" id="ARBA00013161"/>
    </source>
</evidence>
<sequence>MDNLLTGIKSTGRPHLGHVIGIISPTIFLINKEMFHKQFILIANLHTLTNYNFIKNNKTNSYKILAAWLACGLDYKKVICYRQSDIPEITELLWFFSAIFPYNRLKLVHSFKEYKTNNKIINTATLTYPILMAADILISKAEIILVGKDQLQHLEIARKIAKKINQIKRIFTIPKAKIFTKLIKGTDGKKMSKSKKNIIDIFSKKKQIKKQIFKIKTQNKFLNEENKLLTDNLYNIYLNFAGSKKIKKKLNVGYQHAKEEFYSFLISKFKKERKLYKYYINKKSKLEKILKIGATKMKEIIQPTMKQVRNVFDCS</sequence>
<evidence type="ECO:0000256" key="7">
    <source>
        <dbReference type="ARBA" id="ARBA00023146"/>
    </source>
</evidence>
<reference evidence="10 11" key="1">
    <citation type="submission" date="2018-03" db="EMBL/GenBank/DDBJ databases">
        <title>A parallel universe: an anciently diverged bacterial symbiosis in a Hawaiian planthopper (Hemiptera: Cixiidae) reveals rearranged nutritional responsibilities.</title>
        <authorList>
            <person name="Bennett G."/>
            <person name="Mao M."/>
        </authorList>
    </citation>
    <scope>NUCLEOTIDE SEQUENCE [LARGE SCALE GENOMIC DNA]</scope>
    <source>
        <strain evidence="10 11">OLIH</strain>
    </source>
</reference>
<keyword evidence="7 9" id="KW-0030">Aminoacyl-tRNA synthetase</keyword>
<evidence type="ECO:0000256" key="8">
    <source>
        <dbReference type="NCBIfam" id="TIGR00233"/>
    </source>
</evidence>
<comment type="similarity">
    <text evidence="1 9">Belongs to the class-I aminoacyl-tRNA synthetase family.</text>
</comment>
<dbReference type="AlphaFoldDB" id="A0A346E0U6"/>
<dbReference type="GO" id="GO:0005829">
    <property type="term" value="C:cytosol"/>
    <property type="evidence" value="ECO:0007669"/>
    <property type="project" value="TreeGrafter"/>
</dbReference>
<dbReference type="GO" id="GO:0006436">
    <property type="term" value="P:tryptophanyl-tRNA aminoacylation"/>
    <property type="evidence" value="ECO:0007669"/>
    <property type="project" value="UniProtKB-UniRule"/>
</dbReference>
<accession>A0A346E0U6</accession>
<evidence type="ECO:0000256" key="3">
    <source>
        <dbReference type="ARBA" id="ARBA00022598"/>
    </source>
</evidence>
<evidence type="ECO:0000256" key="1">
    <source>
        <dbReference type="ARBA" id="ARBA00005594"/>
    </source>
</evidence>
<dbReference type="EC" id="6.1.1.2" evidence="2 8"/>
<keyword evidence="6 9" id="KW-0648">Protein biosynthesis</keyword>
<keyword evidence="5 9" id="KW-0067">ATP-binding</keyword>
<evidence type="ECO:0000256" key="9">
    <source>
        <dbReference type="RuleBase" id="RU363036"/>
    </source>
</evidence>
<dbReference type="InterPro" id="IPR002306">
    <property type="entry name" value="Trp-tRNA-ligase"/>
</dbReference>
<name>A0A346E0U6_9FLAO</name>
<evidence type="ECO:0000256" key="5">
    <source>
        <dbReference type="ARBA" id="ARBA00022840"/>
    </source>
</evidence>
<organism evidence="10 11">
    <name type="scientific">Candidatus Karelsulcia muelleri</name>
    <dbReference type="NCBI Taxonomy" id="336810"/>
    <lineage>
        <taxon>Bacteria</taxon>
        <taxon>Pseudomonadati</taxon>
        <taxon>Bacteroidota</taxon>
        <taxon>Flavobacteriia</taxon>
        <taxon>Flavobacteriales</taxon>
        <taxon>Candidatus Karelsulcia</taxon>
    </lineage>
</organism>
<keyword evidence="4 9" id="KW-0547">Nucleotide-binding</keyword>
<keyword evidence="3 9" id="KW-0436">Ligase</keyword>
<dbReference type="InterPro" id="IPR014729">
    <property type="entry name" value="Rossmann-like_a/b/a_fold"/>
</dbReference>
<dbReference type="InterPro" id="IPR002305">
    <property type="entry name" value="aa-tRNA-synth_Ic"/>
</dbReference>
<dbReference type="PANTHER" id="PTHR43766">
    <property type="entry name" value="TRYPTOPHAN--TRNA LIGASE, MITOCHONDRIAL"/>
    <property type="match status" value="1"/>
</dbReference>